<reference evidence="1 3" key="1">
    <citation type="submission" date="2012-11" db="EMBL/GenBank/DDBJ databases">
        <title>Whole genome sequence of Acetobacter indonesiensis 5H-1.</title>
        <authorList>
            <person name="Azuma Y."/>
            <person name="Higashiura N."/>
            <person name="Hirakawa H."/>
            <person name="Matsushita K."/>
        </authorList>
    </citation>
    <scope>NUCLEOTIDE SEQUENCE [LARGE SCALE GENOMIC DNA]</scope>
    <source>
        <strain evidence="1 3">5H-1</strain>
    </source>
</reference>
<name>A0A6N3T1V1_9PROT</name>
<dbReference type="EMBL" id="BJXQ01000001">
    <property type="protein sequence ID" value="GEN02038.1"/>
    <property type="molecule type" value="Genomic_DNA"/>
</dbReference>
<protein>
    <submittedName>
        <fullName evidence="2">Uncharacterized protein</fullName>
    </submittedName>
</protein>
<evidence type="ECO:0000313" key="3">
    <source>
        <dbReference type="Proteomes" id="UP000032673"/>
    </source>
</evidence>
<evidence type="ECO:0000313" key="4">
    <source>
        <dbReference type="Proteomes" id="UP000321104"/>
    </source>
</evidence>
<dbReference type="AlphaFoldDB" id="A0A6N3T1V1"/>
<reference evidence="2 4" key="2">
    <citation type="submission" date="2019-07" db="EMBL/GenBank/DDBJ databases">
        <title>Whole genome shotgun sequence of Acetobacter indonesiensis NBRC 16471.</title>
        <authorList>
            <person name="Hosoyama A."/>
            <person name="Uohara A."/>
            <person name="Ohji S."/>
            <person name="Ichikawa N."/>
        </authorList>
    </citation>
    <scope>NUCLEOTIDE SEQUENCE [LARGE SCALE GENOMIC DNA]</scope>
    <source>
        <strain evidence="2 4">NBRC 16471</strain>
    </source>
</reference>
<proteinExistence type="predicted"/>
<evidence type="ECO:0000313" key="2">
    <source>
        <dbReference type="EMBL" id="GEN02038.1"/>
    </source>
</evidence>
<dbReference type="Proteomes" id="UP000321104">
    <property type="component" value="Unassembled WGS sequence"/>
</dbReference>
<dbReference type="RefSeq" id="WP_048844622.1">
    <property type="nucleotide sequence ID" value="NZ_BAMW01000006.1"/>
</dbReference>
<dbReference type="Proteomes" id="UP000032673">
    <property type="component" value="Unassembled WGS sequence"/>
</dbReference>
<accession>A0A6N3T1V1</accession>
<gene>
    <name evidence="1" type="ORF">Abin_006_061</name>
    <name evidence="2" type="ORF">AIN02nite_00630</name>
</gene>
<evidence type="ECO:0000313" key="1">
    <source>
        <dbReference type="EMBL" id="GAN62071.1"/>
    </source>
</evidence>
<sequence length="96" mass="11050">MLTYPPEWAYSGPKTVGNQWLLSHRKLRLAPPRSRTFTRSGAPRQESRDNLIAPDARKAEWGACLTPEKSAWLHRGRQIFHQGVFTLFVITNDTEM</sequence>
<comment type="caution">
    <text evidence="2">The sequence shown here is derived from an EMBL/GenBank/DDBJ whole genome shotgun (WGS) entry which is preliminary data.</text>
</comment>
<keyword evidence="3" id="KW-1185">Reference proteome</keyword>
<organism evidence="2 4">
    <name type="scientific">Acetobacter indonesiensis</name>
    <dbReference type="NCBI Taxonomy" id="104101"/>
    <lineage>
        <taxon>Bacteria</taxon>
        <taxon>Pseudomonadati</taxon>
        <taxon>Pseudomonadota</taxon>
        <taxon>Alphaproteobacteria</taxon>
        <taxon>Acetobacterales</taxon>
        <taxon>Acetobacteraceae</taxon>
        <taxon>Acetobacter</taxon>
    </lineage>
</organism>
<dbReference type="EMBL" id="BAMW01000006">
    <property type="protein sequence ID" value="GAN62071.1"/>
    <property type="molecule type" value="Genomic_DNA"/>
</dbReference>